<sequence length="394" mass="45487">MGTNNYHLYQKERSQNYNYIDRVVKNYLEQGGGLFHIYPMKSIIDNNGGEHEIGTSGFYVTDAVFNENSKRKYSRETFDLWGVTMMNTPTFSFNFDGLSLLDGDQKEISFHYNSMVAQLGRKILVGDVIEWSWLRDLDILGSDEAANKFYQVTSSERDEKGWAANYKYHLWKVKCKPITNSPEFEDLFNYDKENDFYEDVNSGNGGGGLDPNNTAESSELDINDQVLEEAELKGPSFRLHDEHHIYLDENNRLYDTHGRFIPQGIDGIPNQLNCIDVPFGEFFPDSSTVKDGDYYLRVDMNPPRLFKRFTNEQSKEGGWRMVEYDNREKWTGVPMVLRSVINNDTTVKFEDGEVQPARQNIKDLVKARVKKEHGKPRPWKDITIIEPDATPTGI</sequence>
<name>A0A8S5T0X4_9CAUD</name>
<accession>A0A8S5T0X4</accession>
<reference evidence="1" key="1">
    <citation type="journal article" date="2021" name="Proc. Natl. Acad. Sci. U.S.A.">
        <title>A Catalog of Tens of Thousands of Viruses from Human Metagenomes Reveals Hidden Associations with Chronic Diseases.</title>
        <authorList>
            <person name="Tisza M.J."/>
            <person name="Buck C.B."/>
        </authorList>
    </citation>
    <scope>NUCLEOTIDE SEQUENCE</scope>
    <source>
        <strain evidence="1">CtWb16</strain>
    </source>
</reference>
<evidence type="ECO:0000313" key="1">
    <source>
        <dbReference type="EMBL" id="DAF56768.1"/>
    </source>
</evidence>
<dbReference type="EMBL" id="BK032721">
    <property type="protein sequence ID" value="DAF56768.1"/>
    <property type="molecule type" value="Genomic_DNA"/>
</dbReference>
<organism evidence="1">
    <name type="scientific">Myoviridae sp. ctWb16</name>
    <dbReference type="NCBI Taxonomy" id="2827690"/>
    <lineage>
        <taxon>Viruses</taxon>
        <taxon>Duplodnaviria</taxon>
        <taxon>Heunggongvirae</taxon>
        <taxon>Uroviricota</taxon>
        <taxon>Caudoviricetes</taxon>
    </lineage>
</organism>
<protein>
    <submittedName>
        <fullName evidence="1">Uncharacterized protein</fullName>
    </submittedName>
</protein>
<proteinExistence type="predicted"/>